<keyword evidence="2" id="KW-0732">Signal</keyword>
<evidence type="ECO:0000313" key="4">
    <source>
        <dbReference type="Proteomes" id="UP000034805"/>
    </source>
</evidence>
<dbReference type="AlphaFoldDB" id="A0A0P7UPZ2"/>
<evidence type="ECO:0000313" key="3">
    <source>
        <dbReference type="EMBL" id="KPP63941.1"/>
    </source>
</evidence>
<accession>A0A0P7UPZ2</accession>
<proteinExistence type="predicted"/>
<feature type="chain" id="PRO_5006143373" description="Secreted protein" evidence="2">
    <location>
        <begin position="19"/>
        <end position="114"/>
    </location>
</feature>
<protein>
    <recommendedName>
        <fullName evidence="5">Secreted protein</fullName>
    </recommendedName>
</protein>
<dbReference type="EMBL" id="JARO02007456">
    <property type="protein sequence ID" value="KPP63941.1"/>
    <property type="molecule type" value="Genomic_DNA"/>
</dbReference>
<gene>
    <name evidence="3" type="ORF">Z043_117759</name>
</gene>
<reference evidence="3 4" key="1">
    <citation type="submission" date="2015-08" db="EMBL/GenBank/DDBJ databases">
        <title>The genome of the Asian arowana (Scleropages formosus).</title>
        <authorList>
            <person name="Tan M.H."/>
            <person name="Gan H.M."/>
            <person name="Croft L.J."/>
            <person name="Austin C.M."/>
        </authorList>
    </citation>
    <scope>NUCLEOTIDE SEQUENCE [LARGE SCALE GENOMIC DNA]</scope>
    <source>
        <strain evidence="3">Aro1</strain>
    </source>
</reference>
<comment type="caution">
    <text evidence="3">The sequence shown here is derived from an EMBL/GenBank/DDBJ whole genome shotgun (WGS) entry which is preliminary data.</text>
</comment>
<feature type="region of interest" description="Disordered" evidence="1">
    <location>
        <begin position="59"/>
        <end position="81"/>
    </location>
</feature>
<feature type="signal peptide" evidence="2">
    <location>
        <begin position="1"/>
        <end position="18"/>
    </location>
</feature>
<evidence type="ECO:0000256" key="1">
    <source>
        <dbReference type="SAM" id="MobiDB-lite"/>
    </source>
</evidence>
<evidence type="ECO:0008006" key="5">
    <source>
        <dbReference type="Google" id="ProtNLM"/>
    </source>
</evidence>
<name>A0A0P7UPZ2_SCLFO</name>
<evidence type="ECO:0000256" key="2">
    <source>
        <dbReference type="SAM" id="SignalP"/>
    </source>
</evidence>
<sequence>MKVGGCGVAVCLCGGAGALDLTAAGCFRREKLLSLKRTPFGGYFGLFPLKCARPAEVGHHEASPRPVPPPLDLTKERGDEEGAGPFAPLVPFPPLLPLVLLFVCPPLEFRARLK</sequence>
<dbReference type="Proteomes" id="UP000034805">
    <property type="component" value="Unassembled WGS sequence"/>
</dbReference>
<organism evidence="3 4">
    <name type="scientific">Scleropages formosus</name>
    <name type="common">Asian bonytongue</name>
    <name type="synonym">Osteoglossum formosum</name>
    <dbReference type="NCBI Taxonomy" id="113540"/>
    <lineage>
        <taxon>Eukaryota</taxon>
        <taxon>Metazoa</taxon>
        <taxon>Chordata</taxon>
        <taxon>Craniata</taxon>
        <taxon>Vertebrata</taxon>
        <taxon>Euteleostomi</taxon>
        <taxon>Actinopterygii</taxon>
        <taxon>Neopterygii</taxon>
        <taxon>Teleostei</taxon>
        <taxon>Osteoglossocephala</taxon>
        <taxon>Osteoglossomorpha</taxon>
        <taxon>Osteoglossiformes</taxon>
        <taxon>Osteoglossidae</taxon>
        <taxon>Scleropages</taxon>
    </lineage>
</organism>